<organism evidence="1 3">
    <name type="scientific">Rotaria socialis</name>
    <dbReference type="NCBI Taxonomy" id="392032"/>
    <lineage>
        <taxon>Eukaryota</taxon>
        <taxon>Metazoa</taxon>
        <taxon>Spiralia</taxon>
        <taxon>Gnathifera</taxon>
        <taxon>Rotifera</taxon>
        <taxon>Eurotatoria</taxon>
        <taxon>Bdelloidea</taxon>
        <taxon>Philodinida</taxon>
        <taxon>Philodinidae</taxon>
        <taxon>Rotaria</taxon>
    </lineage>
</organism>
<evidence type="ECO:0000313" key="3">
    <source>
        <dbReference type="Proteomes" id="UP000663865"/>
    </source>
</evidence>
<reference evidence="1" key="1">
    <citation type="submission" date="2021-02" db="EMBL/GenBank/DDBJ databases">
        <authorList>
            <person name="Nowell W R."/>
        </authorList>
    </citation>
    <scope>NUCLEOTIDE SEQUENCE</scope>
</reference>
<accession>A0A818CYT8</accession>
<dbReference type="Proteomes" id="UP000663838">
    <property type="component" value="Unassembled WGS sequence"/>
</dbReference>
<gene>
    <name evidence="1" type="ORF">KIK155_LOCUS11537</name>
    <name evidence="2" type="ORF">TOA249_LOCUS27139</name>
</gene>
<comment type="caution">
    <text evidence="1">The sequence shown here is derived from an EMBL/GenBank/DDBJ whole genome shotgun (WGS) entry which is preliminary data.</text>
</comment>
<evidence type="ECO:0000313" key="2">
    <source>
        <dbReference type="EMBL" id="CAF4854161.1"/>
    </source>
</evidence>
<dbReference type="AlphaFoldDB" id="A0A818CYT8"/>
<dbReference type="EMBL" id="CAJOBS010003366">
    <property type="protein sequence ID" value="CAF4854161.1"/>
    <property type="molecule type" value="Genomic_DNA"/>
</dbReference>
<name>A0A818CYT8_9BILA</name>
<sequence length="174" mass="20326">MVIWLDEYIGHDENCRKLKMEFRRITKSLKMVDSVDSCRKCLQHVKNRKVFFIIQGKHAKEIVPDIVRIVSPSPSMKPVVYIFCLHIIYLTEWALEQECIMEGGMFDHEKDLLVRLTKDVDDYVKKRSLDYEKVSTSVISFLEKFKQLCECCCRARDDIPTPAPINQVAAIIVQ</sequence>
<proteinExistence type="predicted"/>
<protein>
    <submittedName>
        <fullName evidence="1">Uncharacterized protein</fullName>
    </submittedName>
</protein>
<dbReference type="Proteomes" id="UP000663865">
    <property type="component" value="Unassembled WGS sequence"/>
</dbReference>
<evidence type="ECO:0000313" key="1">
    <source>
        <dbReference type="EMBL" id="CAF3439751.1"/>
    </source>
</evidence>
<dbReference type="EMBL" id="CAJNYV010001839">
    <property type="protein sequence ID" value="CAF3439751.1"/>
    <property type="molecule type" value="Genomic_DNA"/>
</dbReference>